<dbReference type="InterPro" id="IPR038970">
    <property type="entry name" value="Lyase_8"/>
</dbReference>
<sequence length="801" mass="86667">MRLDLLVTSLLALKSVNRALARPTTDEPNLALRRPSQRDWSTVDSAGNEKPTYASGDSFDRLRQRWRDMILGTDFPAQSKPFKSLLLSLGRRAARFGDGFAPASGWLWPDLVYADAGAETTASQQSSAITKSFRRLLVMAHAWAQPGTGLTGDSDLLSVILRGVDQLRRDVYNPSQEPFGNWWNWKIGIPDILMDLCAILYHQLGAERIADLVAANQHFVPGSAIASYLGSSTGANRISQCRSVVFSGIFGKSASRLFRARDALSPVFPPVTSGDGFYTDGSFIQHKSIPYTGTYGSVLINGVAKLTTLLAGSEWAVTDDRFQLLLDTVEKSFAPFIYNGLVMDGVSGRAVSRLSTDHTRGHSILESILLLTDSASADERARWKAMVKGWIVRDQYAPVWSDTAMTIAELARLKKLVDDETVAAAPEPTTGHSVFSSMDRVVHRRPGWAASVSMSSVRTSFYETGNGENKRGWHANSGMLYWWTADGLGQYSDRFWPTVDPYRLPGTTVSRKPLADGAGGKWGRDMPDAEWVGGATDGEFGAIGQDVRGLESSLRGHKSWFFLADVIVCLGAGLSSTDGEVVETTYDNRNLGASGTDMILTVDGLRQPSSTVGNSLELVGASWAHLQHSGGYLFLDDGAVIALREARTGSRRDIDDEGSPTTFTRTYLGLYRHHGIDPTNSSYAYAVLPGATANQTRAAVGSVQVVENGADIQAVRIGDVFAANFFAPGVVGALRVSAPCSVLIRASTVYIADPTRSINNTIQVEWQNKTRSVSLDGKAGATVSLDFSIPFLPSPAIPASI</sequence>
<reference evidence="9 10" key="2">
    <citation type="journal article" date="2017" name="Sci. Rep.">
        <title>Ant-infecting Ophiocordyceps genomes reveal a high diversity of potential behavioral manipulation genes and a possible major role for enterotoxins.</title>
        <authorList>
            <person name="de Bekker C."/>
            <person name="Ohm R.A."/>
            <person name="Evans H.C."/>
            <person name="Brachmann A."/>
            <person name="Hughes D.P."/>
        </authorList>
    </citation>
    <scope>NUCLEOTIDE SEQUENCE [LARGE SCALE GENOMIC DNA]</scope>
    <source>
        <strain evidence="9 10">SC16a</strain>
    </source>
</reference>
<feature type="region of interest" description="Disordered" evidence="4">
    <location>
        <begin position="24"/>
        <end position="54"/>
    </location>
</feature>
<dbReference type="InterPro" id="IPR003159">
    <property type="entry name" value="Lyase_8_central_dom"/>
</dbReference>
<organism evidence="9 10">
    <name type="scientific">Ophiocordyceps unilateralis</name>
    <name type="common">Zombie-ant fungus</name>
    <name type="synonym">Torrubia unilateralis</name>
    <dbReference type="NCBI Taxonomy" id="268505"/>
    <lineage>
        <taxon>Eukaryota</taxon>
        <taxon>Fungi</taxon>
        <taxon>Dikarya</taxon>
        <taxon>Ascomycota</taxon>
        <taxon>Pezizomycotina</taxon>
        <taxon>Sordariomycetes</taxon>
        <taxon>Hypocreomycetidae</taxon>
        <taxon>Hypocreales</taxon>
        <taxon>Ophiocordycipitaceae</taxon>
        <taxon>Ophiocordyceps</taxon>
    </lineage>
</organism>
<dbReference type="GO" id="GO:0005576">
    <property type="term" value="C:extracellular region"/>
    <property type="evidence" value="ECO:0007669"/>
    <property type="project" value="InterPro"/>
</dbReference>
<evidence type="ECO:0000259" key="8">
    <source>
        <dbReference type="Pfam" id="PF08124"/>
    </source>
</evidence>
<dbReference type="InterPro" id="IPR008929">
    <property type="entry name" value="Chondroitin_lyas"/>
</dbReference>
<dbReference type="GO" id="GO:0005975">
    <property type="term" value="P:carbohydrate metabolic process"/>
    <property type="evidence" value="ECO:0007669"/>
    <property type="project" value="InterPro"/>
</dbReference>
<dbReference type="SUPFAM" id="SSF74650">
    <property type="entry name" value="Galactose mutarotase-like"/>
    <property type="match status" value="1"/>
</dbReference>
<protein>
    <recommendedName>
        <fullName evidence="11">Hyaluronate lyase</fullName>
    </recommendedName>
</protein>
<dbReference type="Proteomes" id="UP000037136">
    <property type="component" value="Unassembled WGS sequence"/>
</dbReference>
<feature type="signal peptide" evidence="5">
    <location>
        <begin position="1"/>
        <end position="21"/>
    </location>
</feature>
<dbReference type="EMBL" id="LAZP02000042">
    <property type="protein sequence ID" value="PFH62084.1"/>
    <property type="molecule type" value="Genomic_DNA"/>
</dbReference>
<dbReference type="PANTHER" id="PTHR38481">
    <property type="entry name" value="HYALURONATE LYASE"/>
    <property type="match status" value="1"/>
</dbReference>
<dbReference type="Gene3D" id="2.70.98.10">
    <property type="match status" value="1"/>
</dbReference>
<evidence type="ECO:0000256" key="4">
    <source>
        <dbReference type="SAM" id="MobiDB-lite"/>
    </source>
</evidence>
<dbReference type="PANTHER" id="PTHR38481:SF1">
    <property type="entry name" value="HYALURONATE LYASE"/>
    <property type="match status" value="1"/>
</dbReference>
<dbReference type="InterPro" id="IPR014718">
    <property type="entry name" value="GH-type_carb-bd"/>
</dbReference>
<feature type="domain" description="Polysaccharide lyase family 8 C-terminal" evidence="7">
    <location>
        <begin position="704"/>
        <end position="757"/>
    </location>
</feature>
<evidence type="ECO:0000256" key="5">
    <source>
        <dbReference type="SAM" id="SignalP"/>
    </source>
</evidence>
<feature type="domain" description="Polysaccharide lyase family 8 central" evidence="6">
    <location>
        <begin position="432"/>
        <end position="691"/>
    </location>
</feature>
<evidence type="ECO:0000313" key="9">
    <source>
        <dbReference type="EMBL" id="PFH62084.1"/>
    </source>
</evidence>
<keyword evidence="3" id="KW-0456">Lyase</keyword>
<evidence type="ECO:0008006" key="11">
    <source>
        <dbReference type="Google" id="ProtNLM"/>
    </source>
</evidence>
<dbReference type="Pfam" id="PF02884">
    <property type="entry name" value="Lyase_8_C"/>
    <property type="match status" value="1"/>
</dbReference>
<dbReference type="InterPro" id="IPR004103">
    <property type="entry name" value="Lyase_8_C"/>
</dbReference>
<dbReference type="SUPFAM" id="SSF49863">
    <property type="entry name" value="Hyaluronate lyase-like, C-terminal domain"/>
    <property type="match status" value="1"/>
</dbReference>
<feature type="chain" id="PRO_5012292712" description="Hyaluronate lyase" evidence="5">
    <location>
        <begin position="22"/>
        <end position="801"/>
    </location>
</feature>
<dbReference type="GO" id="GO:0016837">
    <property type="term" value="F:carbon-oxygen lyase activity, acting on polysaccharides"/>
    <property type="evidence" value="ECO:0007669"/>
    <property type="project" value="UniProtKB-ARBA"/>
</dbReference>
<evidence type="ECO:0000313" key="10">
    <source>
        <dbReference type="Proteomes" id="UP000037136"/>
    </source>
</evidence>
<dbReference type="GO" id="GO:0030246">
    <property type="term" value="F:carbohydrate binding"/>
    <property type="evidence" value="ECO:0007669"/>
    <property type="project" value="InterPro"/>
</dbReference>
<evidence type="ECO:0000259" key="7">
    <source>
        <dbReference type="Pfam" id="PF02884"/>
    </source>
</evidence>
<name>A0A2A9PLI9_OPHUN</name>
<dbReference type="Pfam" id="PF08124">
    <property type="entry name" value="Lyase_8_N"/>
    <property type="match status" value="1"/>
</dbReference>
<reference evidence="9 10" key="1">
    <citation type="journal article" date="2015" name="BMC Genomics">
        <title>Gene expression during zombie ant biting behavior reflects the complexity underlying fungal parasitic behavioral manipulation.</title>
        <authorList>
            <person name="de Bekker C."/>
            <person name="Ohm R.A."/>
            <person name="Loreto R.G."/>
            <person name="Sebastian A."/>
            <person name="Albert I."/>
            <person name="Merrow M."/>
            <person name="Brachmann A."/>
            <person name="Hughes D.P."/>
        </authorList>
    </citation>
    <scope>NUCLEOTIDE SEQUENCE [LARGE SCALE GENOMIC DNA]</scope>
    <source>
        <strain evidence="9 10">SC16a</strain>
    </source>
</reference>
<dbReference type="InterPro" id="IPR012970">
    <property type="entry name" value="Lyase_8_alpha_N"/>
</dbReference>
<evidence type="ECO:0000256" key="1">
    <source>
        <dbReference type="ARBA" id="ARBA00006699"/>
    </source>
</evidence>
<evidence type="ECO:0000256" key="3">
    <source>
        <dbReference type="ARBA" id="ARBA00023239"/>
    </source>
</evidence>
<comment type="similarity">
    <text evidence="1">Belongs to the polysaccharide lyase 8 family.</text>
</comment>
<dbReference type="InterPro" id="IPR011071">
    <property type="entry name" value="Lyase_8-like_C"/>
</dbReference>
<evidence type="ECO:0000259" key="6">
    <source>
        <dbReference type="Pfam" id="PF02278"/>
    </source>
</evidence>
<dbReference type="CDD" id="cd01083">
    <property type="entry name" value="GAG_Lyase"/>
    <property type="match status" value="1"/>
</dbReference>
<feature type="domain" description="Polysaccharide lyase 8 N-terminal alpha-helical" evidence="8">
    <location>
        <begin position="66"/>
        <end position="388"/>
    </location>
</feature>
<proteinExistence type="inferred from homology"/>
<dbReference type="AlphaFoldDB" id="A0A2A9PLI9"/>
<evidence type="ECO:0000256" key="2">
    <source>
        <dbReference type="ARBA" id="ARBA00022729"/>
    </source>
</evidence>
<keyword evidence="10" id="KW-1185">Reference proteome</keyword>
<gene>
    <name evidence="9" type="ORF">XA68_15175</name>
</gene>
<dbReference type="Pfam" id="PF02278">
    <property type="entry name" value="Lyase_8"/>
    <property type="match status" value="1"/>
</dbReference>
<dbReference type="SUPFAM" id="SSF48230">
    <property type="entry name" value="Chondroitin AC/alginate lyase"/>
    <property type="match status" value="1"/>
</dbReference>
<dbReference type="InterPro" id="IPR011013">
    <property type="entry name" value="Gal_mutarotase_sf_dom"/>
</dbReference>
<dbReference type="OrthoDB" id="5980780at2759"/>
<dbReference type="Gene3D" id="2.60.220.10">
    <property type="entry name" value="Polysaccharide lyase family 8-like, C-terminal"/>
    <property type="match status" value="1"/>
</dbReference>
<comment type="caution">
    <text evidence="9">The sequence shown here is derived from an EMBL/GenBank/DDBJ whole genome shotgun (WGS) entry which is preliminary data.</text>
</comment>
<accession>A0A2A9PLI9</accession>
<keyword evidence="2 5" id="KW-0732">Signal</keyword>
<dbReference type="Gene3D" id="1.50.10.100">
    <property type="entry name" value="Chondroitin AC/alginate lyase"/>
    <property type="match status" value="1"/>
</dbReference>